<dbReference type="Proteomes" id="UP000050741">
    <property type="component" value="Unassembled WGS sequence"/>
</dbReference>
<dbReference type="AlphaFoldDB" id="A0A183CQK3"/>
<protein>
    <submittedName>
        <fullName evidence="2">Uncharacterized protein</fullName>
    </submittedName>
</protein>
<reference evidence="2" key="2">
    <citation type="submission" date="2016-06" db="UniProtKB">
        <authorList>
            <consortium name="WormBaseParasite"/>
        </authorList>
    </citation>
    <scope>IDENTIFICATION</scope>
</reference>
<dbReference type="WBParaSite" id="GPLIN_001516100">
    <property type="protein sequence ID" value="GPLIN_001516100"/>
    <property type="gene ID" value="GPLIN_001516100"/>
</dbReference>
<sequence>MHSFMALSCCARESVFRRDFYASELLSEFCERERNALARVELSADRRSLSPTNWRNASAPKTIALTLPPPAAFAFKLSVPPPPLPIRVQFYP</sequence>
<evidence type="ECO:0000313" key="1">
    <source>
        <dbReference type="Proteomes" id="UP000050741"/>
    </source>
</evidence>
<keyword evidence="1" id="KW-1185">Reference proteome</keyword>
<proteinExistence type="predicted"/>
<organism evidence="1 2">
    <name type="scientific">Globodera pallida</name>
    <name type="common">Potato cyst nematode worm</name>
    <name type="synonym">Heterodera pallida</name>
    <dbReference type="NCBI Taxonomy" id="36090"/>
    <lineage>
        <taxon>Eukaryota</taxon>
        <taxon>Metazoa</taxon>
        <taxon>Ecdysozoa</taxon>
        <taxon>Nematoda</taxon>
        <taxon>Chromadorea</taxon>
        <taxon>Rhabditida</taxon>
        <taxon>Tylenchina</taxon>
        <taxon>Tylenchomorpha</taxon>
        <taxon>Tylenchoidea</taxon>
        <taxon>Heteroderidae</taxon>
        <taxon>Heteroderinae</taxon>
        <taxon>Globodera</taxon>
    </lineage>
</organism>
<reference evidence="1" key="1">
    <citation type="submission" date="2014-05" db="EMBL/GenBank/DDBJ databases">
        <title>The genome and life-stage specific transcriptomes of Globodera pallida elucidate key aspects of plant parasitism by a cyst nematode.</title>
        <authorList>
            <person name="Cotton J.A."/>
            <person name="Lilley C.J."/>
            <person name="Jones L.M."/>
            <person name="Kikuchi T."/>
            <person name="Reid A.J."/>
            <person name="Thorpe P."/>
            <person name="Tsai I.J."/>
            <person name="Beasley H."/>
            <person name="Blok V."/>
            <person name="Cock P.J.A."/>
            <person name="Van den Akker S.E."/>
            <person name="Holroyd N."/>
            <person name="Hunt M."/>
            <person name="Mantelin S."/>
            <person name="Naghra H."/>
            <person name="Pain A."/>
            <person name="Palomares-Rius J.E."/>
            <person name="Zarowiecki M."/>
            <person name="Berriman M."/>
            <person name="Jones J.T."/>
            <person name="Urwin P.E."/>
        </authorList>
    </citation>
    <scope>NUCLEOTIDE SEQUENCE [LARGE SCALE GENOMIC DNA]</scope>
    <source>
        <strain evidence="1">Lindley</strain>
    </source>
</reference>
<evidence type="ECO:0000313" key="2">
    <source>
        <dbReference type="WBParaSite" id="GPLIN_001516100"/>
    </source>
</evidence>
<name>A0A183CQK3_GLOPA</name>
<accession>A0A183CQK3</accession>